<dbReference type="Gramene" id="PRQ48251">
    <property type="protein sequence ID" value="PRQ48251"/>
    <property type="gene ID" value="RchiOBHm_Chr2g0108631"/>
</dbReference>
<name>A0A2P6RPC7_ROSCH</name>
<evidence type="ECO:0000313" key="1">
    <source>
        <dbReference type="EMBL" id="PRQ48251.1"/>
    </source>
</evidence>
<protein>
    <submittedName>
        <fullName evidence="1">Uncharacterized protein</fullName>
    </submittedName>
</protein>
<reference evidence="1 2" key="1">
    <citation type="journal article" date="2018" name="Nat. Genet.">
        <title>The Rosa genome provides new insights in the design of modern roses.</title>
        <authorList>
            <person name="Bendahmane M."/>
        </authorList>
    </citation>
    <scope>NUCLEOTIDE SEQUENCE [LARGE SCALE GENOMIC DNA]</scope>
    <source>
        <strain evidence="2">cv. Old Blush</strain>
    </source>
</reference>
<sequence>MTTLESRRVSSLVVAILSPSVMILAQRLLPNFSCSSSFLNSYPSFPPFVFSVSFVPVSTSSI</sequence>
<organism evidence="1 2">
    <name type="scientific">Rosa chinensis</name>
    <name type="common">China rose</name>
    <dbReference type="NCBI Taxonomy" id="74649"/>
    <lineage>
        <taxon>Eukaryota</taxon>
        <taxon>Viridiplantae</taxon>
        <taxon>Streptophyta</taxon>
        <taxon>Embryophyta</taxon>
        <taxon>Tracheophyta</taxon>
        <taxon>Spermatophyta</taxon>
        <taxon>Magnoliopsida</taxon>
        <taxon>eudicotyledons</taxon>
        <taxon>Gunneridae</taxon>
        <taxon>Pentapetalae</taxon>
        <taxon>rosids</taxon>
        <taxon>fabids</taxon>
        <taxon>Rosales</taxon>
        <taxon>Rosaceae</taxon>
        <taxon>Rosoideae</taxon>
        <taxon>Rosoideae incertae sedis</taxon>
        <taxon>Rosa</taxon>
    </lineage>
</organism>
<comment type="caution">
    <text evidence="1">The sequence shown here is derived from an EMBL/GenBank/DDBJ whole genome shotgun (WGS) entry which is preliminary data.</text>
</comment>
<gene>
    <name evidence="1" type="ORF">RchiOBHm_Chr2g0108631</name>
</gene>
<keyword evidence="2" id="KW-1185">Reference proteome</keyword>
<accession>A0A2P6RPC7</accession>
<dbReference type="EMBL" id="PDCK01000040">
    <property type="protein sequence ID" value="PRQ48251.1"/>
    <property type="molecule type" value="Genomic_DNA"/>
</dbReference>
<evidence type="ECO:0000313" key="2">
    <source>
        <dbReference type="Proteomes" id="UP000238479"/>
    </source>
</evidence>
<dbReference type="AlphaFoldDB" id="A0A2P6RPC7"/>
<dbReference type="Proteomes" id="UP000238479">
    <property type="component" value="Chromosome 2"/>
</dbReference>
<proteinExistence type="predicted"/>